<evidence type="ECO:0000313" key="2">
    <source>
        <dbReference type="Proteomes" id="UP000292702"/>
    </source>
</evidence>
<evidence type="ECO:0000313" key="1">
    <source>
        <dbReference type="EMBL" id="TCD60609.1"/>
    </source>
</evidence>
<accession>A0A4R0R9A2</accession>
<reference evidence="1 2" key="1">
    <citation type="submission" date="2018-11" db="EMBL/GenBank/DDBJ databases">
        <title>Genome assembly of Steccherinum ochraceum LE-BIN_3174, the white-rot fungus of the Steccherinaceae family (The Residual Polyporoid clade, Polyporales, Basidiomycota).</title>
        <authorList>
            <person name="Fedorova T.V."/>
            <person name="Glazunova O.A."/>
            <person name="Landesman E.O."/>
            <person name="Moiseenko K.V."/>
            <person name="Psurtseva N.V."/>
            <person name="Savinova O.S."/>
            <person name="Shakhova N.V."/>
            <person name="Tyazhelova T.V."/>
            <person name="Vasina D.V."/>
        </authorList>
    </citation>
    <scope>NUCLEOTIDE SEQUENCE [LARGE SCALE GENOMIC DNA]</scope>
    <source>
        <strain evidence="1 2">LE-BIN_3174</strain>
    </source>
</reference>
<keyword evidence="2" id="KW-1185">Reference proteome</keyword>
<dbReference type="Proteomes" id="UP000292702">
    <property type="component" value="Unassembled WGS sequence"/>
</dbReference>
<organism evidence="1 2">
    <name type="scientific">Steccherinum ochraceum</name>
    <dbReference type="NCBI Taxonomy" id="92696"/>
    <lineage>
        <taxon>Eukaryota</taxon>
        <taxon>Fungi</taxon>
        <taxon>Dikarya</taxon>
        <taxon>Basidiomycota</taxon>
        <taxon>Agaricomycotina</taxon>
        <taxon>Agaricomycetes</taxon>
        <taxon>Polyporales</taxon>
        <taxon>Steccherinaceae</taxon>
        <taxon>Steccherinum</taxon>
    </lineage>
</organism>
<gene>
    <name evidence="1" type="ORF">EIP91_009775</name>
</gene>
<proteinExistence type="predicted"/>
<sequence>MPRPKLSTFLKGDYARIAEKLETVPRQTISDDAEPADLLEFGLANAELASAKGGVPIMSYGYMLTYGWLYDFVVKHKLYPNSGRQPSETASDDAKFEFVSRAARHIQRNVLDQVAPQLHACIPGSQTEVILLSVGHNLHQEGLDDAKDLQRRDLLMATLRMKQGQEPRWFIAMYDF</sequence>
<comment type="caution">
    <text evidence="1">The sequence shown here is derived from an EMBL/GenBank/DDBJ whole genome shotgun (WGS) entry which is preliminary data.</text>
</comment>
<protein>
    <submittedName>
        <fullName evidence="1">Uncharacterized protein</fullName>
    </submittedName>
</protein>
<name>A0A4R0R9A2_9APHY</name>
<dbReference type="AlphaFoldDB" id="A0A4R0R9A2"/>
<dbReference type="EMBL" id="RWJN01000569">
    <property type="protein sequence ID" value="TCD60609.1"/>
    <property type="molecule type" value="Genomic_DNA"/>
</dbReference>